<protein>
    <recommendedName>
        <fullName evidence="4">DUF3149 domain-containing protein</fullName>
    </recommendedName>
</protein>
<dbReference type="RefSeq" id="WP_015852496.1">
    <property type="nucleotide sequence ID" value="NC_012881.1"/>
</dbReference>
<dbReference type="STRING" id="526222.Desal_2626"/>
<dbReference type="KEGG" id="dsa:Desal_2626"/>
<keyword evidence="1" id="KW-0812">Transmembrane</keyword>
<keyword evidence="1" id="KW-0472">Membrane</keyword>
<proteinExistence type="predicted"/>
<dbReference type="HOGENOM" id="CLU_215285_0_0_7"/>
<feature type="transmembrane region" description="Helical" evidence="1">
    <location>
        <begin position="15"/>
        <end position="35"/>
    </location>
</feature>
<accession>C6BYS3</accession>
<dbReference type="EMBL" id="CP001649">
    <property type="protein sequence ID" value="ACS80680.1"/>
    <property type="molecule type" value="Genomic_DNA"/>
</dbReference>
<reference evidence="2 3" key="1">
    <citation type="submission" date="2009-06" db="EMBL/GenBank/DDBJ databases">
        <title>Complete sequence of Desulfovibrio salexigens DSM 2638.</title>
        <authorList>
            <consortium name="US DOE Joint Genome Institute"/>
            <person name="Lucas S."/>
            <person name="Copeland A."/>
            <person name="Lapidus A."/>
            <person name="Glavina del Rio T."/>
            <person name="Tice H."/>
            <person name="Bruce D."/>
            <person name="Goodwin L."/>
            <person name="Pitluck S."/>
            <person name="Munk A.C."/>
            <person name="Brettin T."/>
            <person name="Detter J.C."/>
            <person name="Han C."/>
            <person name="Tapia R."/>
            <person name="Larimer F."/>
            <person name="Land M."/>
            <person name="Hauser L."/>
            <person name="Kyrpides N."/>
            <person name="Anderson I."/>
            <person name="Wall J.D."/>
            <person name="Arkin A.P."/>
            <person name="Dehal P."/>
            <person name="Chivian D."/>
            <person name="Giles B."/>
            <person name="Hazen T.C."/>
        </authorList>
    </citation>
    <scope>NUCLEOTIDE SEQUENCE [LARGE SCALE GENOMIC DNA]</scope>
    <source>
        <strain evidence="3">ATCC 14822 / DSM 2638 / NCIMB 8403 / VKM B-1763</strain>
    </source>
</reference>
<dbReference type="AlphaFoldDB" id="C6BYS3"/>
<dbReference type="Proteomes" id="UP000002601">
    <property type="component" value="Chromosome"/>
</dbReference>
<name>C6BYS3_MARSD</name>
<evidence type="ECO:0000256" key="1">
    <source>
        <dbReference type="SAM" id="Phobius"/>
    </source>
</evidence>
<gene>
    <name evidence="2" type="ordered locus">Desal_2626</name>
</gene>
<organism evidence="2 3">
    <name type="scientific">Maridesulfovibrio salexigens (strain ATCC 14822 / DSM 2638 / NCIMB 8403 / VKM B-1763)</name>
    <name type="common">Desulfovibrio salexigens</name>
    <dbReference type="NCBI Taxonomy" id="526222"/>
    <lineage>
        <taxon>Bacteria</taxon>
        <taxon>Pseudomonadati</taxon>
        <taxon>Thermodesulfobacteriota</taxon>
        <taxon>Desulfovibrionia</taxon>
        <taxon>Desulfovibrionales</taxon>
        <taxon>Desulfovibrionaceae</taxon>
        <taxon>Maridesulfovibrio</taxon>
    </lineage>
</organism>
<keyword evidence="3" id="KW-1185">Reference proteome</keyword>
<keyword evidence="1" id="KW-1133">Transmembrane helix</keyword>
<evidence type="ECO:0008006" key="4">
    <source>
        <dbReference type="Google" id="ProtNLM"/>
    </source>
</evidence>
<evidence type="ECO:0000313" key="2">
    <source>
        <dbReference type="EMBL" id="ACS80680.1"/>
    </source>
</evidence>
<evidence type="ECO:0000313" key="3">
    <source>
        <dbReference type="Proteomes" id="UP000002601"/>
    </source>
</evidence>
<sequence length="47" mass="5328">MIGELISNMGHSTTAGFVGVSLIFGYLAWMLFMIFRRINETKNEGHH</sequence>